<sequence>MEDENRSKKEPNGELDRFSSFMFGANKRKEGNKKNESISQEIPEQKETPHSNRNTNQFNDWFIGSRRKEAQYSAPTPQNQLEQQIGNLLDKVDVVLLMETIDMLVETTKQYKPLLKEISPMFKQLKKKFKSK</sequence>
<evidence type="ECO:0000313" key="2">
    <source>
        <dbReference type="EMBL" id="TWE08114.1"/>
    </source>
</evidence>
<comment type="caution">
    <text evidence="2">The sequence shown here is derived from an EMBL/GenBank/DDBJ whole genome shotgun (WGS) entry which is preliminary data.</text>
</comment>
<proteinExistence type="predicted"/>
<accession>A0A561DXM2</accession>
<reference evidence="2 3" key="1">
    <citation type="submission" date="2019-06" db="EMBL/GenBank/DDBJ databases">
        <title>Sorghum-associated microbial communities from plants grown in Nebraska, USA.</title>
        <authorList>
            <person name="Schachtman D."/>
        </authorList>
    </citation>
    <scope>NUCLEOTIDE SEQUENCE [LARGE SCALE GENOMIC DNA]</scope>
    <source>
        <strain evidence="2 3">2482</strain>
    </source>
</reference>
<evidence type="ECO:0000256" key="1">
    <source>
        <dbReference type="SAM" id="MobiDB-lite"/>
    </source>
</evidence>
<dbReference type="AlphaFoldDB" id="A0A561DXM2"/>
<organism evidence="2 3">
    <name type="scientific">Neobacillus bataviensis</name>
    <dbReference type="NCBI Taxonomy" id="220685"/>
    <lineage>
        <taxon>Bacteria</taxon>
        <taxon>Bacillati</taxon>
        <taxon>Bacillota</taxon>
        <taxon>Bacilli</taxon>
        <taxon>Bacillales</taxon>
        <taxon>Bacillaceae</taxon>
        <taxon>Neobacillus</taxon>
    </lineage>
</organism>
<dbReference type="Proteomes" id="UP000319671">
    <property type="component" value="Unassembled WGS sequence"/>
</dbReference>
<dbReference type="EMBL" id="VIVN01000001">
    <property type="protein sequence ID" value="TWE08114.1"/>
    <property type="molecule type" value="Genomic_DNA"/>
</dbReference>
<name>A0A561DXM2_9BACI</name>
<evidence type="ECO:0000313" key="3">
    <source>
        <dbReference type="Proteomes" id="UP000319671"/>
    </source>
</evidence>
<feature type="compositionally biased region" description="Basic and acidic residues" evidence="1">
    <location>
        <begin position="1"/>
        <end position="17"/>
    </location>
</feature>
<dbReference type="RefSeq" id="WP_144561858.1">
    <property type="nucleotide sequence ID" value="NZ_VIVN01000001.1"/>
</dbReference>
<feature type="compositionally biased region" description="Basic and acidic residues" evidence="1">
    <location>
        <begin position="27"/>
        <end position="36"/>
    </location>
</feature>
<feature type="region of interest" description="Disordered" evidence="1">
    <location>
        <begin position="1"/>
        <end position="77"/>
    </location>
</feature>
<protein>
    <submittedName>
        <fullName evidence="2">Uncharacterized protein</fullName>
    </submittedName>
</protein>
<keyword evidence="3" id="KW-1185">Reference proteome</keyword>
<gene>
    <name evidence="2" type="ORF">FB550_101128</name>
</gene>